<evidence type="ECO:0000313" key="2">
    <source>
        <dbReference type="Proteomes" id="UP000283619"/>
    </source>
</evidence>
<sequence>MARFKRRERDAAITVTARTSTIEMDSSEARPPVFSFEYLQNGWCIQDCEAVERSKMLERLRILGKMPWRELRREHRHRYGCETIERNSLKVGIPDFLTGDVRLLVFRAFERVAMVGYKNHRIIYVVWIDREFKLYKH</sequence>
<evidence type="ECO:0000313" key="1">
    <source>
        <dbReference type="EMBL" id="ROO10316.1"/>
    </source>
</evidence>
<proteinExistence type="predicted"/>
<reference evidence="1 2" key="1">
    <citation type="submission" date="2016-10" db="EMBL/GenBank/DDBJ databases">
        <title>Comparative genome analysis of multiple Pseudomonas spp. focuses on biocontrol and plant growth promoting traits.</title>
        <authorList>
            <person name="Tao X.-Y."/>
            <person name="Taylor C.G."/>
        </authorList>
    </citation>
    <scope>NUCLEOTIDE SEQUENCE [LARGE SCALE GENOMIC DNA]</scope>
    <source>
        <strain evidence="1 2">36G2</strain>
    </source>
</reference>
<dbReference type="EMBL" id="MOBZ01000007">
    <property type="protein sequence ID" value="ROO10316.1"/>
    <property type="molecule type" value="Genomic_DNA"/>
</dbReference>
<protein>
    <submittedName>
        <fullName evidence="1">Uncharacterized protein</fullName>
    </submittedName>
</protein>
<gene>
    <name evidence="1" type="ORF">BK673_11225</name>
</gene>
<organism evidence="1 2">
    <name type="scientific">Pseudomonas fluorescens</name>
    <dbReference type="NCBI Taxonomy" id="294"/>
    <lineage>
        <taxon>Bacteria</taxon>
        <taxon>Pseudomonadati</taxon>
        <taxon>Pseudomonadota</taxon>
        <taxon>Gammaproteobacteria</taxon>
        <taxon>Pseudomonadales</taxon>
        <taxon>Pseudomonadaceae</taxon>
        <taxon>Pseudomonas</taxon>
    </lineage>
</organism>
<dbReference type="AlphaFoldDB" id="A0A423P7I5"/>
<dbReference type="Proteomes" id="UP000283619">
    <property type="component" value="Unassembled WGS sequence"/>
</dbReference>
<comment type="caution">
    <text evidence="1">The sequence shown here is derived from an EMBL/GenBank/DDBJ whole genome shotgun (WGS) entry which is preliminary data.</text>
</comment>
<name>A0A423P7I5_PSEFL</name>
<accession>A0A423P7I5</accession>